<accession>A0A9X3NCB2</accession>
<feature type="binding site" evidence="10">
    <location>
        <begin position="8"/>
        <end position="15"/>
    </location>
    <ligand>
        <name>ATP</name>
        <dbReference type="ChEBI" id="CHEBI:30616"/>
    </ligand>
</feature>
<dbReference type="Proteomes" id="UP001147653">
    <property type="component" value="Unassembled WGS sequence"/>
</dbReference>
<dbReference type="GO" id="GO:0006400">
    <property type="term" value="P:tRNA modification"/>
    <property type="evidence" value="ECO:0007669"/>
    <property type="project" value="TreeGrafter"/>
</dbReference>
<dbReference type="InterPro" id="IPR039657">
    <property type="entry name" value="Dimethylallyltransferase"/>
</dbReference>
<evidence type="ECO:0000256" key="5">
    <source>
        <dbReference type="ARBA" id="ARBA00022694"/>
    </source>
</evidence>
<keyword evidence="8 10" id="KW-0460">Magnesium</keyword>
<comment type="caution">
    <text evidence="14">The sequence shown here is derived from an EMBL/GenBank/DDBJ whole genome shotgun (WGS) entry which is preliminary data.</text>
</comment>
<evidence type="ECO:0000256" key="11">
    <source>
        <dbReference type="RuleBase" id="RU003783"/>
    </source>
</evidence>
<protein>
    <recommendedName>
        <fullName evidence="10">tRNA dimethylallyltransferase</fullName>
        <ecNumber evidence="10">2.5.1.75</ecNumber>
    </recommendedName>
    <alternativeName>
        <fullName evidence="10">Dimethylallyl diphosphate:tRNA dimethylallyltransferase</fullName>
        <shortName evidence="10">DMAPP:tRNA dimethylallyltransferase</shortName>
        <shortName evidence="10">DMATase</shortName>
    </alternativeName>
    <alternativeName>
        <fullName evidence="10">Isopentenyl-diphosphate:tRNA isopentenyltransferase</fullName>
        <shortName evidence="10">IPP transferase</shortName>
        <shortName evidence="10">IPPT</shortName>
        <shortName evidence="10">IPTase</shortName>
    </alternativeName>
</protein>
<dbReference type="GO" id="GO:0052381">
    <property type="term" value="F:tRNA dimethylallyltransferase activity"/>
    <property type="evidence" value="ECO:0007669"/>
    <property type="project" value="UniProtKB-UniRule"/>
</dbReference>
<comment type="similarity">
    <text evidence="3 10 13">Belongs to the IPP transferase family.</text>
</comment>
<comment type="cofactor">
    <cofactor evidence="1 10">
        <name>Mg(2+)</name>
        <dbReference type="ChEBI" id="CHEBI:18420"/>
    </cofactor>
</comment>
<evidence type="ECO:0000256" key="1">
    <source>
        <dbReference type="ARBA" id="ARBA00001946"/>
    </source>
</evidence>
<sequence>MRVIAVFGPTGVGKTAVAIAVAEQLRQRGEDPVAVSADAMQVYAGLPILTGAADAHEQTQLEHRLLGFVPIDQTYSAGAFAHEAHATIDGLIATGRRPIVVGGTGLYLRAALADLDLRPPVDPAIREALAARDLAELHAELPPHLDIKPTDTHRILRAHELLAVGQEPPSGDQLWTEHTRHPTLLAALVMDREALYERINARVDAMVAAGAAEEVRRVQHTAGATARRAVGFDELLRGDVEAMKTNTRRYAKRQLTWLRKLPGAHLVDMTDRAPEDVAAELVAMI</sequence>
<dbReference type="GO" id="GO:0005524">
    <property type="term" value="F:ATP binding"/>
    <property type="evidence" value="ECO:0007669"/>
    <property type="project" value="UniProtKB-UniRule"/>
</dbReference>
<gene>
    <name evidence="10 14" type="primary">miaA</name>
    <name evidence="14" type="ORF">OJ997_17735</name>
</gene>
<keyword evidence="4 10" id="KW-0808">Transferase</keyword>
<proteinExistence type="inferred from homology"/>
<evidence type="ECO:0000256" key="12">
    <source>
        <dbReference type="RuleBase" id="RU003784"/>
    </source>
</evidence>
<evidence type="ECO:0000256" key="13">
    <source>
        <dbReference type="RuleBase" id="RU003785"/>
    </source>
</evidence>
<dbReference type="EMBL" id="JAPDDP010000031">
    <property type="protein sequence ID" value="MDA0182152.1"/>
    <property type="molecule type" value="Genomic_DNA"/>
</dbReference>
<evidence type="ECO:0000256" key="2">
    <source>
        <dbReference type="ARBA" id="ARBA00003213"/>
    </source>
</evidence>
<dbReference type="RefSeq" id="WP_270026515.1">
    <property type="nucleotide sequence ID" value="NZ_JAPDDP010000031.1"/>
</dbReference>
<dbReference type="PANTHER" id="PTHR11088:SF60">
    <property type="entry name" value="TRNA DIMETHYLALLYLTRANSFERASE"/>
    <property type="match status" value="1"/>
</dbReference>
<evidence type="ECO:0000256" key="3">
    <source>
        <dbReference type="ARBA" id="ARBA00005842"/>
    </source>
</evidence>
<evidence type="ECO:0000313" key="14">
    <source>
        <dbReference type="EMBL" id="MDA0182152.1"/>
    </source>
</evidence>
<dbReference type="SUPFAM" id="SSF52540">
    <property type="entry name" value="P-loop containing nucleoside triphosphate hydrolases"/>
    <property type="match status" value="2"/>
</dbReference>
<dbReference type="HAMAP" id="MF_00185">
    <property type="entry name" value="IPP_trans"/>
    <property type="match status" value="1"/>
</dbReference>
<dbReference type="AlphaFoldDB" id="A0A9X3NCB2"/>
<organism evidence="14 15">
    <name type="scientific">Solirubrobacter phytolaccae</name>
    <dbReference type="NCBI Taxonomy" id="1404360"/>
    <lineage>
        <taxon>Bacteria</taxon>
        <taxon>Bacillati</taxon>
        <taxon>Actinomycetota</taxon>
        <taxon>Thermoleophilia</taxon>
        <taxon>Solirubrobacterales</taxon>
        <taxon>Solirubrobacteraceae</taxon>
        <taxon>Solirubrobacter</taxon>
    </lineage>
</organism>
<dbReference type="EC" id="2.5.1.75" evidence="10"/>
<dbReference type="Pfam" id="PF01715">
    <property type="entry name" value="IPPT"/>
    <property type="match status" value="1"/>
</dbReference>
<dbReference type="InterPro" id="IPR027417">
    <property type="entry name" value="P-loop_NTPase"/>
</dbReference>
<evidence type="ECO:0000256" key="8">
    <source>
        <dbReference type="ARBA" id="ARBA00022842"/>
    </source>
</evidence>
<evidence type="ECO:0000256" key="6">
    <source>
        <dbReference type="ARBA" id="ARBA00022741"/>
    </source>
</evidence>
<keyword evidence="15" id="KW-1185">Reference proteome</keyword>
<keyword evidence="6 10" id="KW-0547">Nucleotide-binding</keyword>
<comment type="caution">
    <text evidence="10">Lacks conserved residue(s) required for the propagation of feature annotation.</text>
</comment>
<evidence type="ECO:0000256" key="9">
    <source>
        <dbReference type="ARBA" id="ARBA00049563"/>
    </source>
</evidence>
<feature type="binding site" evidence="10">
    <location>
        <begin position="10"/>
        <end position="15"/>
    </location>
    <ligand>
        <name>substrate</name>
    </ligand>
</feature>
<comment type="catalytic activity">
    <reaction evidence="9 10 11">
        <text>adenosine(37) in tRNA + dimethylallyl diphosphate = N(6)-dimethylallyladenosine(37) in tRNA + diphosphate</text>
        <dbReference type="Rhea" id="RHEA:26482"/>
        <dbReference type="Rhea" id="RHEA-COMP:10162"/>
        <dbReference type="Rhea" id="RHEA-COMP:10375"/>
        <dbReference type="ChEBI" id="CHEBI:33019"/>
        <dbReference type="ChEBI" id="CHEBI:57623"/>
        <dbReference type="ChEBI" id="CHEBI:74411"/>
        <dbReference type="ChEBI" id="CHEBI:74415"/>
        <dbReference type="EC" id="2.5.1.75"/>
    </reaction>
</comment>
<evidence type="ECO:0000313" key="15">
    <source>
        <dbReference type="Proteomes" id="UP001147653"/>
    </source>
</evidence>
<feature type="site" description="Interaction with substrate tRNA" evidence="10">
    <location>
        <position position="126"/>
    </location>
</feature>
<keyword evidence="5 10" id="KW-0819">tRNA processing</keyword>
<dbReference type="PANTHER" id="PTHR11088">
    <property type="entry name" value="TRNA DIMETHYLALLYLTRANSFERASE"/>
    <property type="match status" value="1"/>
</dbReference>
<dbReference type="InterPro" id="IPR018022">
    <property type="entry name" value="IPT"/>
</dbReference>
<evidence type="ECO:0000256" key="10">
    <source>
        <dbReference type="HAMAP-Rule" id="MF_00185"/>
    </source>
</evidence>
<dbReference type="Gene3D" id="3.40.50.300">
    <property type="entry name" value="P-loop containing nucleotide triphosphate hydrolases"/>
    <property type="match status" value="1"/>
</dbReference>
<dbReference type="NCBIfam" id="TIGR00174">
    <property type="entry name" value="miaA"/>
    <property type="match status" value="1"/>
</dbReference>
<evidence type="ECO:0000256" key="4">
    <source>
        <dbReference type="ARBA" id="ARBA00022679"/>
    </source>
</evidence>
<reference evidence="14" key="1">
    <citation type="submission" date="2022-10" db="EMBL/GenBank/DDBJ databases">
        <title>The WGS of Solirubrobacter phytolaccae KCTC 29190.</title>
        <authorList>
            <person name="Jiang Z."/>
        </authorList>
    </citation>
    <scope>NUCLEOTIDE SEQUENCE</scope>
    <source>
        <strain evidence="14">KCTC 29190</strain>
    </source>
</reference>
<evidence type="ECO:0000256" key="7">
    <source>
        <dbReference type="ARBA" id="ARBA00022840"/>
    </source>
</evidence>
<feature type="site" description="Interaction with substrate tRNA" evidence="10">
    <location>
        <position position="104"/>
    </location>
</feature>
<comment type="subunit">
    <text evidence="10">Monomer.</text>
</comment>
<name>A0A9X3NCB2_9ACTN</name>
<comment type="function">
    <text evidence="2 10 12">Catalyzes the transfer of a dimethylallyl group onto the adenine at position 37 in tRNAs that read codons beginning with uridine, leading to the formation of N6-(dimethylallyl)adenosine (i(6)A).</text>
</comment>
<keyword evidence="7 10" id="KW-0067">ATP-binding</keyword>